<dbReference type="InterPro" id="IPR051398">
    <property type="entry name" value="Polysacch_Deacetylase"/>
</dbReference>
<gene>
    <name evidence="6" type="ORF">Kpho02_36100</name>
</gene>
<sequence length="492" mass="52006">MSFAPTSRTLSRRSALQLAGSGALSAVGTSLLAACGSSEAPGGPTPPASGSASPGTAGAEFPVPKEPAVTPGGLTPSTRRATWSLQFQSGHGFKATGAGTKSSEPDDSKVFLTGSQSARTSTDGSGRQSSLRRAGMPKIDLTGKMLRLTLRVENTDHLRKMALYVGSSDLANYYLWQFHTHSSTSANFVQSGEWVVITLQWSDVTEAAGSYKVSKFGVPTVTSGFTDLSLAVYDDAKGPVTYWVQSIEAVPDTRTTFPRGAVSITFDDSRSSVYDLALPAMKARGLTGTMFNIAESAGTPGYLTLDQMKSLQQAGWEMGGHAFANDAHTVGYNQLTAKQVDADLGKLRDWMDSNGFDSRNFAYPHGSFQQTTDGVPVDLIAGRHFSTARSIVYETIESFTPAMPYRLRAITGINDGTGIGGSALADLTAPGGRLDRCVRNGDWLILCFHELVESDPTASTQITREGFAAAMSAIAASGAPVVTVSEAMKHYS</sequence>
<dbReference type="RefSeq" id="WP_285737082.1">
    <property type="nucleotide sequence ID" value="NZ_BSSA01000011.1"/>
</dbReference>
<dbReference type="CDD" id="cd10970">
    <property type="entry name" value="CE4_DAC_u1_6s"/>
    <property type="match status" value="1"/>
</dbReference>
<comment type="subcellular location">
    <subcellularLocation>
        <location evidence="1">Secreted</location>
    </subcellularLocation>
</comment>
<reference evidence="6" key="1">
    <citation type="submission" date="2023-02" db="EMBL/GenBank/DDBJ databases">
        <title>Kitasatospora phosalacinea NBRC 14627.</title>
        <authorList>
            <person name="Ichikawa N."/>
            <person name="Sato H."/>
            <person name="Tonouchi N."/>
        </authorList>
    </citation>
    <scope>NUCLEOTIDE SEQUENCE</scope>
    <source>
        <strain evidence="6">NBRC 14627</strain>
    </source>
</reference>
<dbReference type="PANTHER" id="PTHR34216:SF3">
    <property type="entry name" value="POLY-BETA-1,6-N-ACETYL-D-GLUCOSAMINE N-DEACETYLASE"/>
    <property type="match status" value="1"/>
</dbReference>
<evidence type="ECO:0000313" key="7">
    <source>
        <dbReference type="Proteomes" id="UP001165041"/>
    </source>
</evidence>
<proteinExistence type="predicted"/>
<dbReference type="AlphaFoldDB" id="A0A9W6V147"/>
<dbReference type="Pfam" id="PF01522">
    <property type="entry name" value="Polysacc_deac_1"/>
    <property type="match status" value="1"/>
</dbReference>
<dbReference type="SUPFAM" id="SSF88713">
    <property type="entry name" value="Glycoside hydrolase/deacetylase"/>
    <property type="match status" value="1"/>
</dbReference>
<dbReference type="PROSITE" id="PS51318">
    <property type="entry name" value="TAT"/>
    <property type="match status" value="1"/>
</dbReference>
<dbReference type="GO" id="GO:0005576">
    <property type="term" value="C:extracellular region"/>
    <property type="evidence" value="ECO:0007669"/>
    <property type="project" value="UniProtKB-SubCell"/>
</dbReference>
<feature type="domain" description="NodB homology" evidence="5">
    <location>
        <begin position="260"/>
        <end position="492"/>
    </location>
</feature>
<keyword evidence="2 4" id="KW-0732">Signal</keyword>
<evidence type="ECO:0000259" key="5">
    <source>
        <dbReference type="PROSITE" id="PS51677"/>
    </source>
</evidence>
<evidence type="ECO:0000313" key="6">
    <source>
        <dbReference type="EMBL" id="GLW71311.1"/>
    </source>
</evidence>
<dbReference type="GO" id="GO:0005975">
    <property type="term" value="P:carbohydrate metabolic process"/>
    <property type="evidence" value="ECO:0007669"/>
    <property type="project" value="InterPro"/>
</dbReference>
<evidence type="ECO:0000256" key="2">
    <source>
        <dbReference type="ARBA" id="ARBA00022729"/>
    </source>
</evidence>
<dbReference type="InterPro" id="IPR006311">
    <property type="entry name" value="TAT_signal"/>
</dbReference>
<dbReference type="InterPro" id="IPR011330">
    <property type="entry name" value="Glyco_hydro/deAcase_b/a-brl"/>
</dbReference>
<organism evidence="6 7">
    <name type="scientific">Kitasatospora phosalacinea</name>
    <dbReference type="NCBI Taxonomy" id="2065"/>
    <lineage>
        <taxon>Bacteria</taxon>
        <taxon>Bacillati</taxon>
        <taxon>Actinomycetota</taxon>
        <taxon>Actinomycetes</taxon>
        <taxon>Kitasatosporales</taxon>
        <taxon>Streptomycetaceae</taxon>
        <taxon>Kitasatospora</taxon>
    </lineage>
</organism>
<comment type="caution">
    <text evidence="6">The sequence shown here is derived from an EMBL/GenBank/DDBJ whole genome shotgun (WGS) entry which is preliminary data.</text>
</comment>
<name>A0A9W6V147_9ACTN</name>
<accession>A0A9W6V147</accession>
<protein>
    <recommendedName>
        <fullName evidence="5">NodB homology domain-containing protein</fullName>
    </recommendedName>
</protein>
<dbReference type="InterPro" id="IPR002509">
    <property type="entry name" value="NODB_dom"/>
</dbReference>
<feature type="region of interest" description="Disordered" evidence="3">
    <location>
        <begin position="34"/>
        <end position="78"/>
    </location>
</feature>
<dbReference type="EMBL" id="BSSA01000011">
    <property type="protein sequence ID" value="GLW71311.1"/>
    <property type="molecule type" value="Genomic_DNA"/>
</dbReference>
<dbReference type="PROSITE" id="PS51677">
    <property type="entry name" value="NODB"/>
    <property type="match status" value="1"/>
</dbReference>
<evidence type="ECO:0000256" key="3">
    <source>
        <dbReference type="SAM" id="MobiDB-lite"/>
    </source>
</evidence>
<feature type="region of interest" description="Disordered" evidence="3">
    <location>
        <begin position="94"/>
        <end position="132"/>
    </location>
</feature>
<dbReference type="PANTHER" id="PTHR34216">
    <property type="match status" value="1"/>
</dbReference>
<evidence type="ECO:0000256" key="1">
    <source>
        <dbReference type="ARBA" id="ARBA00004613"/>
    </source>
</evidence>
<dbReference type="Proteomes" id="UP001165041">
    <property type="component" value="Unassembled WGS sequence"/>
</dbReference>
<dbReference type="Gene3D" id="3.20.20.370">
    <property type="entry name" value="Glycoside hydrolase/deacetylase"/>
    <property type="match status" value="1"/>
</dbReference>
<feature type="chain" id="PRO_5040786189" description="NodB homology domain-containing protein" evidence="4">
    <location>
        <begin position="34"/>
        <end position="492"/>
    </location>
</feature>
<feature type="signal peptide" evidence="4">
    <location>
        <begin position="1"/>
        <end position="33"/>
    </location>
</feature>
<evidence type="ECO:0000256" key="4">
    <source>
        <dbReference type="SAM" id="SignalP"/>
    </source>
</evidence>
<feature type="compositionally biased region" description="Low complexity" evidence="3">
    <location>
        <begin position="34"/>
        <end position="60"/>
    </location>
</feature>
<dbReference type="GO" id="GO:0016810">
    <property type="term" value="F:hydrolase activity, acting on carbon-nitrogen (but not peptide) bonds"/>
    <property type="evidence" value="ECO:0007669"/>
    <property type="project" value="InterPro"/>
</dbReference>
<feature type="compositionally biased region" description="Polar residues" evidence="3">
    <location>
        <begin position="113"/>
        <end position="131"/>
    </location>
</feature>